<accession>A0AAU9IVH9</accession>
<sequence>MKVVDEYIQNAWKAICKEELYLSIDMINYFKRVKHRRYGLKEYNLSLNNIIKALKNSFQRSKQKAINEKYAKTNIN</sequence>
<name>A0AAU9IVH9_9CILI</name>
<gene>
    <name evidence="1" type="ORF">BSTOLATCC_MIC18950</name>
</gene>
<comment type="caution">
    <text evidence="1">The sequence shown here is derived from an EMBL/GenBank/DDBJ whole genome shotgun (WGS) entry which is preliminary data.</text>
</comment>
<evidence type="ECO:0000313" key="2">
    <source>
        <dbReference type="Proteomes" id="UP001162131"/>
    </source>
</evidence>
<dbReference type="AlphaFoldDB" id="A0AAU9IVH9"/>
<keyword evidence="2" id="KW-1185">Reference proteome</keyword>
<protein>
    <submittedName>
        <fullName evidence="1">Uncharacterized protein</fullName>
    </submittedName>
</protein>
<evidence type="ECO:0000313" key="1">
    <source>
        <dbReference type="EMBL" id="CAG9317708.1"/>
    </source>
</evidence>
<dbReference type="EMBL" id="CAJZBQ010000018">
    <property type="protein sequence ID" value="CAG9317708.1"/>
    <property type="molecule type" value="Genomic_DNA"/>
</dbReference>
<dbReference type="Proteomes" id="UP001162131">
    <property type="component" value="Unassembled WGS sequence"/>
</dbReference>
<proteinExistence type="predicted"/>
<organism evidence="1 2">
    <name type="scientific">Blepharisma stoltei</name>
    <dbReference type="NCBI Taxonomy" id="1481888"/>
    <lineage>
        <taxon>Eukaryota</taxon>
        <taxon>Sar</taxon>
        <taxon>Alveolata</taxon>
        <taxon>Ciliophora</taxon>
        <taxon>Postciliodesmatophora</taxon>
        <taxon>Heterotrichea</taxon>
        <taxon>Heterotrichida</taxon>
        <taxon>Blepharismidae</taxon>
        <taxon>Blepharisma</taxon>
    </lineage>
</organism>
<reference evidence="1" key="1">
    <citation type="submission" date="2021-09" db="EMBL/GenBank/DDBJ databases">
        <authorList>
            <consortium name="AG Swart"/>
            <person name="Singh M."/>
            <person name="Singh A."/>
            <person name="Seah K."/>
            <person name="Emmerich C."/>
        </authorList>
    </citation>
    <scope>NUCLEOTIDE SEQUENCE</scope>
    <source>
        <strain evidence="1">ATCC30299</strain>
    </source>
</reference>